<accession>A0A8S1PII0</accession>
<evidence type="ECO:0000256" key="1">
    <source>
        <dbReference type="ARBA" id="ARBA00022737"/>
    </source>
</evidence>
<dbReference type="PROSITE" id="PS50005">
    <property type="entry name" value="TPR"/>
    <property type="match status" value="1"/>
</dbReference>
<comment type="caution">
    <text evidence="4">The sequence shown here is derived from an EMBL/GenBank/DDBJ whole genome shotgun (WGS) entry which is preliminary data.</text>
</comment>
<protein>
    <recommendedName>
        <fullName evidence="6">Tetratricopeptide repeat protein</fullName>
    </recommendedName>
</protein>
<dbReference type="AlphaFoldDB" id="A0A8S1PII0"/>
<keyword evidence="2 3" id="KW-0802">TPR repeat</keyword>
<sequence>MNYKFIFITIRNQKDFNFEQRWSCFVKKYAYKTNLMKQMEKDEILLFKSFQEINKGCNLSSNYQFKDIQKNKKFIDKKLQSKDHMKTLLEEIDQFLFKKLSREFFKPIQNTDDFIMKKNLQIFQDKNYLKYLQFCQYLFYQTIVNHQKNAKIKIFFIITTKNTCYYLIILVVMINNPVDCIDCIDLSEKNDFIKELNQLISRYNGQQKPQFQSFAQIANLQKSPPKLTIDIGIKMIYIDQNKWKEKNKKNKIKQKDYLRQQDGLNYIFYIIIDFIYKLSGNLWRERIELHEKPFEKILSFELLSNKQKMNLIKITLNKFVWNLLLNLKDAEKYCKLGDSLLKQNRLDEAKNFYQKSLHIKKTDFNAKIGIAQCLQKSHNYKEALELYKEVQNDDKNNYFISFQIAECLRNMWQDEEALAAYSQALDIHETTQGFFMQGVTLFNLNRMDEILQFYQRAKKLGIKDEWMKLFKILKFQMDENNDKAQELINQIGNDSDQQVHCRISIFKILSSLENKEENLKYANQILKIEPNNLQTLQIKFDILLEQQQYEEVILQYDQMQKINGKHESINKMKDKLYSKLSELDDYEQMDIFEQILLFNPKSITTQIMKCQFLLDKYKYKQALYTFAQILKLDWNEEILELKNQLLLKVSSEFQDDHKIFYDFYTKWLQINPSNVIVLEFMCKNYQMYFKIIFQQNKKSLKKLQNLYNQFYNSNQITL</sequence>
<dbReference type="PANTHER" id="PTHR45586">
    <property type="entry name" value="TPR REPEAT-CONTAINING PROTEIN PA4667"/>
    <property type="match status" value="1"/>
</dbReference>
<dbReference type="Pfam" id="PF14559">
    <property type="entry name" value="TPR_19"/>
    <property type="match status" value="1"/>
</dbReference>
<dbReference type="InterPro" id="IPR051012">
    <property type="entry name" value="CellSynth/LPSAsmb/PSIAsmb"/>
</dbReference>
<evidence type="ECO:0000256" key="2">
    <source>
        <dbReference type="ARBA" id="ARBA00022803"/>
    </source>
</evidence>
<proteinExistence type="predicted"/>
<dbReference type="EMBL" id="CAJJDN010000079">
    <property type="protein sequence ID" value="CAD8102926.1"/>
    <property type="molecule type" value="Genomic_DNA"/>
</dbReference>
<evidence type="ECO:0000313" key="5">
    <source>
        <dbReference type="Proteomes" id="UP000692954"/>
    </source>
</evidence>
<evidence type="ECO:0008006" key="6">
    <source>
        <dbReference type="Google" id="ProtNLM"/>
    </source>
</evidence>
<reference evidence="4" key="1">
    <citation type="submission" date="2021-01" db="EMBL/GenBank/DDBJ databases">
        <authorList>
            <consortium name="Genoscope - CEA"/>
            <person name="William W."/>
        </authorList>
    </citation>
    <scope>NUCLEOTIDE SEQUENCE</scope>
</reference>
<dbReference type="SMART" id="SM00028">
    <property type="entry name" value="TPR"/>
    <property type="match status" value="4"/>
</dbReference>
<gene>
    <name evidence="4" type="ORF">PSON_ATCC_30995.1.T0790030</name>
</gene>
<dbReference type="InterPro" id="IPR019734">
    <property type="entry name" value="TPR_rpt"/>
</dbReference>
<evidence type="ECO:0000313" key="4">
    <source>
        <dbReference type="EMBL" id="CAD8102926.1"/>
    </source>
</evidence>
<evidence type="ECO:0000256" key="3">
    <source>
        <dbReference type="PROSITE-ProRule" id="PRU00339"/>
    </source>
</evidence>
<organism evidence="4 5">
    <name type="scientific">Paramecium sonneborni</name>
    <dbReference type="NCBI Taxonomy" id="65129"/>
    <lineage>
        <taxon>Eukaryota</taxon>
        <taxon>Sar</taxon>
        <taxon>Alveolata</taxon>
        <taxon>Ciliophora</taxon>
        <taxon>Intramacronucleata</taxon>
        <taxon>Oligohymenophorea</taxon>
        <taxon>Peniculida</taxon>
        <taxon>Parameciidae</taxon>
        <taxon>Paramecium</taxon>
    </lineage>
</organism>
<keyword evidence="5" id="KW-1185">Reference proteome</keyword>
<name>A0A8S1PII0_9CILI</name>
<dbReference type="Proteomes" id="UP000692954">
    <property type="component" value="Unassembled WGS sequence"/>
</dbReference>
<dbReference type="PANTHER" id="PTHR45586:SF1">
    <property type="entry name" value="LIPOPOLYSACCHARIDE ASSEMBLY PROTEIN B"/>
    <property type="match status" value="1"/>
</dbReference>
<feature type="repeat" description="TPR" evidence="3">
    <location>
        <begin position="330"/>
        <end position="363"/>
    </location>
</feature>
<keyword evidence="1" id="KW-0677">Repeat</keyword>